<dbReference type="Proteomes" id="UP000035681">
    <property type="component" value="Unplaced"/>
</dbReference>
<feature type="domain" description="EGF-like" evidence="4">
    <location>
        <begin position="122"/>
        <end position="156"/>
    </location>
</feature>
<reference evidence="6" key="1">
    <citation type="submission" date="2015-08" db="UniProtKB">
        <authorList>
            <consortium name="WormBaseParasite"/>
        </authorList>
    </citation>
    <scope>IDENTIFICATION</scope>
</reference>
<organism evidence="6">
    <name type="scientific">Strongyloides stercoralis</name>
    <name type="common">Threadworm</name>
    <dbReference type="NCBI Taxonomy" id="6248"/>
    <lineage>
        <taxon>Eukaryota</taxon>
        <taxon>Metazoa</taxon>
        <taxon>Ecdysozoa</taxon>
        <taxon>Nematoda</taxon>
        <taxon>Chromadorea</taxon>
        <taxon>Rhabditida</taxon>
        <taxon>Tylenchina</taxon>
        <taxon>Panagrolaimomorpha</taxon>
        <taxon>Strongyloidoidea</taxon>
        <taxon>Strongyloididae</taxon>
        <taxon>Strongyloides</taxon>
    </lineage>
</organism>
<dbReference type="PANTHER" id="PTHR23259:SF82">
    <property type="entry name" value="SERINE PROTEASE INHIBITOR 1 PROTEIN"/>
    <property type="match status" value="1"/>
</dbReference>
<dbReference type="AlphaFoldDB" id="A0A0K0DY35"/>
<evidence type="ECO:0000256" key="1">
    <source>
        <dbReference type="ARBA" id="ARBA00022690"/>
    </source>
</evidence>
<feature type="domain" description="EGF-like" evidence="4">
    <location>
        <begin position="309"/>
        <end position="350"/>
    </location>
</feature>
<feature type="domain" description="EGF-like" evidence="4">
    <location>
        <begin position="184"/>
        <end position="225"/>
    </location>
</feature>
<feature type="domain" description="EGF-like" evidence="4">
    <location>
        <begin position="57"/>
        <end position="91"/>
    </location>
</feature>
<keyword evidence="2" id="KW-0722">Serine protease inhibitor</keyword>
<dbReference type="InterPro" id="IPR036084">
    <property type="entry name" value="Ser_inhib-like_sf"/>
</dbReference>
<name>A0A0K0DY35_STRER</name>
<dbReference type="InterPro" id="IPR000742">
    <property type="entry name" value="EGF"/>
</dbReference>
<keyword evidence="1" id="KW-0646">Protease inhibitor</keyword>
<dbReference type="PANTHER" id="PTHR23259">
    <property type="entry name" value="RIDDLE"/>
    <property type="match status" value="1"/>
</dbReference>
<dbReference type="CDD" id="cd19941">
    <property type="entry name" value="TIL"/>
    <property type="match status" value="6"/>
</dbReference>
<evidence type="ECO:0000313" key="7">
    <source>
        <dbReference type="WBParaSite" id="TCONS_00011896.p1"/>
    </source>
</evidence>
<dbReference type="InterPro" id="IPR051368">
    <property type="entry name" value="SerProtInhib-TIL_Domain"/>
</dbReference>
<keyword evidence="3" id="KW-1015">Disulfide bond</keyword>
<dbReference type="Pfam" id="PF01826">
    <property type="entry name" value="TIL"/>
    <property type="match status" value="6"/>
</dbReference>
<evidence type="ECO:0000256" key="3">
    <source>
        <dbReference type="ARBA" id="ARBA00023157"/>
    </source>
</evidence>
<evidence type="ECO:0000313" key="5">
    <source>
        <dbReference type="Proteomes" id="UP000035681"/>
    </source>
</evidence>
<dbReference type="InterPro" id="IPR002919">
    <property type="entry name" value="TIL_dom"/>
</dbReference>
<evidence type="ECO:0000259" key="4">
    <source>
        <dbReference type="SMART" id="SM00181"/>
    </source>
</evidence>
<evidence type="ECO:0000256" key="2">
    <source>
        <dbReference type="ARBA" id="ARBA00022900"/>
    </source>
</evidence>
<dbReference type="STRING" id="6248.A0A0K0DY35"/>
<evidence type="ECO:0000313" key="6">
    <source>
        <dbReference type="WBParaSite" id="SSTP_0000214900.1"/>
    </source>
</evidence>
<sequence length="425" mass="46298">MTYIYYVNSFVKYQYEGNMKLFLCLILISIVIPLTVNSQRCGRNEILNSCGGRCELNCGDPESKPCPLVCDPPKCTCATGYRRDLTTGRCVKPAKCPTRPTPPKRCGENEILDQCGGQCELKCGDPENKPCPSACFPPECTCARGFRRDTVTGRCVRPAACTLTPRPTTTQKPQKCGKNEIYTTCSSACEPTCGVEDKVCPAKCGPPKCECLSGYRRNPKNGQCVTQSQCPITGNSLACGINEVSVQCPPRCEPTCNNLNTSCPAVCGKPGCVCASGYVRAPISGECIKMSECFPSTSPGCQKNEIFTTCSTPCEPTCKDPNPTCVRRCDEPKCQCSVGYVRNTKTGDCILQSECSTSQPDTKKCQNNEIFVTCSTLCEPSCDNRNPICVKRCGEPKCQCLSGFYRNTNNGRCVDGRRCPLHKKK</sequence>
<dbReference type="SUPFAM" id="SSF57567">
    <property type="entry name" value="Serine protease inhibitors"/>
    <property type="match status" value="6"/>
</dbReference>
<dbReference type="GO" id="GO:0004867">
    <property type="term" value="F:serine-type endopeptidase inhibitor activity"/>
    <property type="evidence" value="ECO:0007669"/>
    <property type="project" value="UniProtKB-KW"/>
</dbReference>
<dbReference type="WBParaSite" id="TCONS_00011896.p1">
    <property type="protein sequence ID" value="TCONS_00011896.p1"/>
    <property type="gene ID" value="XLOC_006919"/>
</dbReference>
<dbReference type="WBParaSite" id="SSTP_0000214900.1">
    <property type="protein sequence ID" value="SSTP_0000214900.1"/>
    <property type="gene ID" value="SSTP_0000214900"/>
</dbReference>
<dbReference type="Gene3D" id="2.10.25.10">
    <property type="entry name" value="Laminin"/>
    <property type="match status" value="6"/>
</dbReference>
<accession>A0A0K0DY35</accession>
<feature type="domain" description="EGF-like" evidence="4">
    <location>
        <begin position="377"/>
        <end position="414"/>
    </location>
</feature>
<proteinExistence type="predicted"/>
<protein>
    <submittedName>
        <fullName evidence="7">EGF-like domain-containing protein</fullName>
    </submittedName>
    <submittedName>
        <fullName evidence="6">TIL domain-containing protein</fullName>
    </submittedName>
</protein>
<dbReference type="SMART" id="SM00181">
    <property type="entry name" value="EGF"/>
    <property type="match status" value="5"/>
</dbReference>
<keyword evidence="5" id="KW-1185">Reference proteome</keyword>